<proteinExistence type="predicted"/>
<comment type="caution">
    <text evidence="1">The sequence shown here is derived from an EMBL/GenBank/DDBJ whole genome shotgun (WGS) entry which is preliminary data.</text>
</comment>
<sequence length="82" mass="9190">MIYIETKVIKTIEIRGRILYTRQDKYLNLVTDADDEGIRSVVDIIPITISEGLEALLNIVKADMPVRGIKPRAGSGRRRHGG</sequence>
<gene>
    <name evidence="1" type="ORF">TorRG33x02_233510</name>
</gene>
<dbReference type="EMBL" id="JXTC01000230">
    <property type="protein sequence ID" value="PON80855.1"/>
    <property type="molecule type" value="Genomic_DNA"/>
</dbReference>
<evidence type="ECO:0000313" key="1">
    <source>
        <dbReference type="EMBL" id="PON80855.1"/>
    </source>
</evidence>
<dbReference type="AlphaFoldDB" id="A0A2P5E5P5"/>
<name>A0A2P5E5P5_TREOI</name>
<protein>
    <submittedName>
        <fullName evidence="1">Uncharacterized protein</fullName>
    </submittedName>
</protein>
<dbReference type="InParanoid" id="A0A2P5E5P5"/>
<accession>A0A2P5E5P5</accession>
<reference evidence="2" key="1">
    <citation type="submission" date="2016-06" db="EMBL/GenBank/DDBJ databases">
        <title>Parallel loss of symbiosis genes in relatives of nitrogen-fixing non-legume Parasponia.</title>
        <authorList>
            <person name="Van Velzen R."/>
            <person name="Holmer R."/>
            <person name="Bu F."/>
            <person name="Rutten L."/>
            <person name="Van Zeijl A."/>
            <person name="Liu W."/>
            <person name="Santuari L."/>
            <person name="Cao Q."/>
            <person name="Sharma T."/>
            <person name="Shen D."/>
            <person name="Roswanjaya Y."/>
            <person name="Wardhani T."/>
            <person name="Kalhor M.S."/>
            <person name="Jansen J."/>
            <person name="Van den Hoogen J."/>
            <person name="Gungor B."/>
            <person name="Hartog M."/>
            <person name="Hontelez J."/>
            <person name="Verver J."/>
            <person name="Yang W.-C."/>
            <person name="Schijlen E."/>
            <person name="Repin R."/>
            <person name="Schilthuizen M."/>
            <person name="Schranz E."/>
            <person name="Heidstra R."/>
            <person name="Miyata K."/>
            <person name="Fedorova E."/>
            <person name="Kohlen W."/>
            <person name="Bisseling T."/>
            <person name="Smit S."/>
            <person name="Geurts R."/>
        </authorList>
    </citation>
    <scope>NUCLEOTIDE SEQUENCE [LARGE SCALE GENOMIC DNA]</scope>
    <source>
        <strain evidence="2">cv. RG33-2</strain>
    </source>
</reference>
<organism evidence="1 2">
    <name type="scientific">Trema orientale</name>
    <name type="common">Charcoal tree</name>
    <name type="synonym">Celtis orientalis</name>
    <dbReference type="NCBI Taxonomy" id="63057"/>
    <lineage>
        <taxon>Eukaryota</taxon>
        <taxon>Viridiplantae</taxon>
        <taxon>Streptophyta</taxon>
        <taxon>Embryophyta</taxon>
        <taxon>Tracheophyta</taxon>
        <taxon>Spermatophyta</taxon>
        <taxon>Magnoliopsida</taxon>
        <taxon>eudicotyledons</taxon>
        <taxon>Gunneridae</taxon>
        <taxon>Pentapetalae</taxon>
        <taxon>rosids</taxon>
        <taxon>fabids</taxon>
        <taxon>Rosales</taxon>
        <taxon>Cannabaceae</taxon>
        <taxon>Trema</taxon>
    </lineage>
</organism>
<evidence type="ECO:0000313" key="2">
    <source>
        <dbReference type="Proteomes" id="UP000237000"/>
    </source>
</evidence>
<keyword evidence="2" id="KW-1185">Reference proteome</keyword>
<dbReference type="Proteomes" id="UP000237000">
    <property type="component" value="Unassembled WGS sequence"/>
</dbReference>